<evidence type="ECO:0000256" key="1">
    <source>
        <dbReference type="ARBA" id="ARBA00022475"/>
    </source>
</evidence>
<dbReference type="EC" id="2.3.1.275" evidence="10"/>
<evidence type="ECO:0000256" key="8">
    <source>
        <dbReference type="ARBA" id="ARBA00023209"/>
    </source>
</evidence>
<keyword evidence="3 10" id="KW-0808">Transferase</keyword>
<dbReference type="Proteomes" id="UP000288096">
    <property type="component" value="Unassembled WGS sequence"/>
</dbReference>
<protein>
    <recommendedName>
        <fullName evidence="10">Glycerol-3-phosphate acyltransferase</fullName>
    </recommendedName>
    <alternativeName>
        <fullName evidence="10">Acyl-PO4 G3P acyltransferase</fullName>
    </alternativeName>
    <alternativeName>
        <fullName evidence="10">Acyl-phosphate--glycerol-3-phosphate acyltransferase</fullName>
    </alternativeName>
    <alternativeName>
        <fullName evidence="10">G3P acyltransferase</fullName>
        <shortName evidence="10">GPAT</shortName>
        <ecNumber evidence="10">2.3.1.275</ecNumber>
    </alternativeName>
    <alternativeName>
        <fullName evidence="10">Lysophosphatidic acid synthase</fullName>
        <shortName evidence="10">LPA synthase</shortName>
    </alternativeName>
</protein>
<dbReference type="NCBIfam" id="TIGR00023">
    <property type="entry name" value="glycerol-3-phosphate 1-O-acyltransferase PlsY"/>
    <property type="match status" value="1"/>
</dbReference>
<dbReference type="RefSeq" id="WP_124331103.1">
    <property type="nucleotide sequence ID" value="NZ_BEXT01000001.1"/>
</dbReference>
<proteinExistence type="inferred from homology"/>
<sequence length="204" mass="21038">MDIQKIFILFMLPALAYGLGSIPWGLIVARRLASVDIRKTGSGNIGATNVRRAGGNIPGVLTLAGDMLKGMLPVCLAIRLSGGGNGWGDLYISAIILAAFTGHLYPVYLKFRDGGKGVATAAGCFLAISPLAVLITLSGFILLVRGTRRVSVGSVGAAAILPFAVRAAGGSGTITACAALIGLGIVIRHRDNIRRLMAGTEPKI</sequence>
<dbReference type="PANTHER" id="PTHR30309:SF0">
    <property type="entry name" value="GLYCEROL-3-PHOSPHATE ACYLTRANSFERASE-RELATED"/>
    <property type="match status" value="1"/>
</dbReference>
<comment type="similarity">
    <text evidence="10">Belongs to the PlsY family.</text>
</comment>
<evidence type="ECO:0000256" key="6">
    <source>
        <dbReference type="ARBA" id="ARBA00023098"/>
    </source>
</evidence>
<comment type="subunit">
    <text evidence="10">Probably interacts with PlsX.</text>
</comment>
<feature type="transmembrane region" description="Helical" evidence="10">
    <location>
        <begin position="90"/>
        <end position="109"/>
    </location>
</feature>
<reference evidence="12" key="1">
    <citation type="submission" date="2017-11" db="EMBL/GenBank/DDBJ databases">
        <authorList>
            <person name="Watanabe M."/>
            <person name="Kojima H."/>
        </authorList>
    </citation>
    <scope>NUCLEOTIDE SEQUENCE [LARGE SCALE GENOMIC DNA]</scope>
    <source>
        <strain evidence="12">Tokyo 01</strain>
    </source>
</reference>
<feature type="transmembrane region" description="Helical" evidence="10">
    <location>
        <begin position="163"/>
        <end position="187"/>
    </location>
</feature>
<keyword evidence="1 10" id="KW-1003">Cell membrane</keyword>
<keyword evidence="4 10" id="KW-0812">Transmembrane</keyword>
<evidence type="ECO:0000256" key="10">
    <source>
        <dbReference type="HAMAP-Rule" id="MF_01043"/>
    </source>
</evidence>
<comment type="caution">
    <text evidence="11">The sequence shown here is derived from an EMBL/GenBank/DDBJ whole genome shotgun (WGS) entry which is preliminary data.</text>
</comment>
<dbReference type="Pfam" id="PF02660">
    <property type="entry name" value="G3P_acyltransf"/>
    <property type="match status" value="1"/>
</dbReference>
<dbReference type="EMBL" id="BEXT01000001">
    <property type="protein sequence ID" value="GBC64103.1"/>
    <property type="molecule type" value="Genomic_DNA"/>
</dbReference>
<evidence type="ECO:0000256" key="3">
    <source>
        <dbReference type="ARBA" id="ARBA00022679"/>
    </source>
</evidence>
<keyword evidence="6 10" id="KW-0443">Lipid metabolism</keyword>
<evidence type="ECO:0000256" key="9">
    <source>
        <dbReference type="ARBA" id="ARBA00023264"/>
    </source>
</evidence>
<reference evidence="12" key="2">
    <citation type="submission" date="2019-01" db="EMBL/GenBank/DDBJ databases">
        <title>Genome sequence of Desulfonema ishimotonii strain Tokyo 01.</title>
        <authorList>
            <person name="Fukui M."/>
        </authorList>
    </citation>
    <scope>NUCLEOTIDE SEQUENCE [LARGE SCALE GENOMIC DNA]</scope>
    <source>
        <strain evidence="12">Tokyo 01</strain>
    </source>
</reference>
<keyword evidence="8 10" id="KW-0594">Phospholipid biosynthesis</keyword>
<dbReference type="SMART" id="SM01207">
    <property type="entry name" value="G3P_acyltransf"/>
    <property type="match status" value="1"/>
</dbReference>
<keyword evidence="2 10" id="KW-0444">Lipid biosynthesis</keyword>
<keyword evidence="12" id="KW-1185">Reference proteome</keyword>
<dbReference type="GO" id="GO:0008654">
    <property type="term" value="P:phospholipid biosynthetic process"/>
    <property type="evidence" value="ECO:0007669"/>
    <property type="project" value="UniProtKB-UniRule"/>
</dbReference>
<dbReference type="GO" id="GO:0043772">
    <property type="term" value="F:acyl-phosphate glycerol-3-phosphate acyltransferase activity"/>
    <property type="evidence" value="ECO:0007669"/>
    <property type="project" value="UniProtKB-UniRule"/>
</dbReference>
<name>A0A401G4J1_9BACT</name>
<feature type="transmembrane region" description="Helical" evidence="10">
    <location>
        <begin position="121"/>
        <end position="143"/>
    </location>
</feature>
<dbReference type="PANTHER" id="PTHR30309">
    <property type="entry name" value="INNER MEMBRANE PROTEIN YGIH"/>
    <property type="match status" value="1"/>
</dbReference>
<comment type="pathway">
    <text evidence="10">Lipid metabolism; phospholipid metabolism.</text>
</comment>
<comment type="subcellular location">
    <subcellularLocation>
        <location evidence="10">Cell membrane</location>
        <topology evidence="10">Multi-pass membrane protein</topology>
    </subcellularLocation>
</comment>
<comment type="function">
    <text evidence="10">Catalyzes the transfer of an acyl group from acyl-phosphate (acyl-PO(4)) to glycerol-3-phosphate (G3P) to form lysophosphatidic acid (LPA). This enzyme utilizes acyl-phosphate as fatty acyl donor, but not acyl-CoA or acyl-ACP.</text>
</comment>
<gene>
    <name evidence="10" type="primary">plsY</name>
    <name evidence="11" type="ORF">DENIS_5120</name>
</gene>
<dbReference type="GO" id="GO:0005886">
    <property type="term" value="C:plasma membrane"/>
    <property type="evidence" value="ECO:0007669"/>
    <property type="project" value="UniProtKB-SubCell"/>
</dbReference>
<organism evidence="11 12">
    <name type="scientific">Desulfonema ishimotonii</name>
    <dbReference type="NCBI Taxonomy" id="45657"/>
    <lineage>
        <taxon>Bacteria</taxon>
        <taxon>Pseudomonadati</taxon>
        <taxon>Thermodesulfobacteriota</taxon>
        <taxon>Desulfobacteria</taxon>
        <taxon>Desulfobacterales</taxon>
        <taxon>Desulfococcaceae</taxon>
        <taxon>Desulfonema</taxon>
    </lineage>
</organism>
<dbReference type="AlphaFoldDB" id="A0A401G4J1"/>
<dbReference type="OrthoDB" id="9777124at2"/>
<keyword evidence="7 10" id="KW-0472">Membrane</keyword>
<comment type="catalytic activity">
    <reaction evidence="10">
        <text>an acyl phosphate + sn-glycerol 3-phosphate = a 1-acyl-sn-glycero-3-phosphate + phosphate</text>
        <dbReference type="Rhea" id="RHEA:34075"/>
        <dbReference type="ChEBI" id="CHEBI:43474"/>
        <dbReference type="ChEBI" id="CHEBI:57597"/>
        <dbReference type="ChEBI" id="CHEBI:57970"/>
        <dbReference type="ChEBI" id="CHEBI:59918"/>
        <dbReference type="EC" id="2.3.1.275"/>
    </reaction>
</comment>
<accession>A0A401G4J1</accession>
<dbReference type="UniPathway" id="UPA00085"/>
<feature type="transmembrane region" description="Helical" evidence="10">
    <location>
        <begin position="7"/>
        <end position="27"/>
    </location>
</feature>
<keyword evidence="5 10" id="KW-1133">Transmembrane helix</keyword>
<dbReference type="InterPro" id="IPR003811">
    <property type="entry name" value="G3P_acylTferase_PlsY"/>
</dbReference>
<keyword evidence="9 10" id="KW-1208">Phospholipid metabolism</keyword>
<evidence type="ECO:0000313" key="12">
    <source>
        <dbReference type="Proteomes" id="UP000288096"/>
    </source>
</evidence>
<evidence type="ECO:0000256" key="7">
    <source>
        <dbReference type="ARBA" id="ARBA00023136"/>
    </source>
</evidence>
<evidence type="ECO:0000256" key="5">
    <source>
        <dbReference type="ARBA" id="ARBA00022989"/>
    </source>
</evidence>
<evidence type="ECO:0000256" key="4">
    <source>
        <dbReference type="ARBA" id="ARBA00022692"/>
    </source>
</evidence>
<dbReference type="HAMAP" id="MF_01043">
    <property type="entry name" value="PlsY"/>
    <property type="match status" value="1"/>
</dbReference>
<evidence type="ECO:0000256" key="2">
    <source>
        <dbReference type="ARBA" id="ARBA00022516"/>
    </source>
</evidence>
<evidence type="ECO:0000313" key="11">
    <source>
        <dbReference type="EMBL" id="GBC64103.1"/>
    </source>
</evidence>